<dbReference type="GeneTree" id="ENSGT00940000154959"/>
<evidence type="ECO:0000256" key="1">
    <source>
        <dbReference type="SAM" id="MobiDB-lite"/>
    </source>
</evidence>
<organism evidence="2 3">
    <name type="scientific">Chelonoidis abingdonii</name>
    <name type="common">Abingdon island giant tortoise</name>
    <name type="synonym">Testudo abingdonii</name>
    <dbReference type="NCBI Taxonomy" id="106734"/>
    <lineage>
        <taxon>Eukaryota</taxon>
        <taxon>Metazoa</taxon>
        <taxon>Chordata</taxon>
        <taxon>Craniata</taxon>
        <taxon>Vertebrata</taxon>
        <taxon>Euteleostomi</taxon>
        <taxon>Archelosauria</taxon>
        <taxon>Testudinata</taxon>
        <taxon>Testudines</taxon>
        <taxon>Cryptodira</taxon>
        <taxon>Durocryptodira</taxon>
        <taxon>Testudinoidea</taxon>
        <taxon>Testudinidae</taxon>
        <taxon>Chelonoidis</taxon>
    </lineage>
</organism>
<protein>
    <submittedName>
        <fullName evidence="2">Uncharacterized protein</fullName>
    </submittedName>
</protein>
<dbReference type="GO" id="GO:0045505">
    <property type="term" value="F:dynein intermediate chain binding"/>
    <property type="evidence" value="ECO:0007669"/>
    <property type="project" value="InterPro"/>
</dbReference>
<dbReference type="AlphaFoldDB" id="A0A8C0G3W0"/>
<name>A0A8C0G3W0_CHEAB</name>
<dbReference type="GO" id="GO:0007018">
    <property type="term" value="P:microtubule-based movement"/>
    <property type="evidence" value="ECO:0007669"/>
    <property type="project" value="InterPro"/>
</dbReference>
<dbReference type="InterPro" id="IPR026983">
    <property type="entry name" value="DHC"/>
</dbReference>
<dbReference type="PANTHER" id="PTHR22878:SF71">
    <property type="entry name" value="DYNEIN, AXONEMAL, HEAVY CHAIN 3"/>
    <property type="match status" value="1"/>
</dbReference>
<feature type="compositionally biased region" description="Polar residues" evidence="1">
    <location>
        <begin position="10"/>
        <end position="22"/>
    </location>
</feature>
<dbReference type="Proteomes" id="UP000694404">
    <property type="component" value="Unplaced"/>
</dbReference>
<reference evidence="2" key="2">
    <citation type="submission" date="2025-09" db="UniProtKB">
        <authorList>
            <consortium name="Ensembl"/>
        </authorList>
    </citation>
    <scope>IDENTIFICATION</scope>
</reference>
<dbReference type="Ensembl" id="ENSCABT00000001822.1">
    <property type="protein sequence ID" value="ENSCABP00000001680.1"/>
    <property type="gene ID" value="ENSCABG00000001349.1"/>
</dbReference>
<feature type="region of interest" description="Disordered" evidence="1">
    <location>
        <begin position="1"/>
        <end position="33"/>
    </location>
</feature>
<proteinExistence type="predicted"/>
<dbReference type="PANTHER" id="PTHR22878">
    <property type="entry name" value="DYNEIN HEAVY CHAIN 6, AXONEMAL-LIKE-RELATED"/>
    <property type="match status" value="1"/>
</dbReference>
<evidence type="ECO:0000313" key="2">
    <source>
        <dbReference type="Ensembl" id="ENSCABP00000001680.1"/>
    </source>
</evidence>
<dbReference type="GO" id="GO:0030286">
    <property type="term" value="C:dynein complex"/>
    <property type="evidence" value="ECO:0007669"/>
    <property type="project" value="InterPro"/>
</dbReference>
<keyword evidence="3" id="KW-1185">Reference proteome</keyword>
<evidence type="ECO:0000313" key="3">
    <source>
        <dbReference type="Proteomes" id="UP000694404"/>
    </source>
</evidence>
<dbReference type="GO" id="GO:0051959">
    <property type="term" value="F:dynein light intermediate chain binding"/>
    <property type="evidence" value="ECO:0007669"/>
    <property type="project" value="InterPro"/>
</dbReference>
<accession>A0A8C0G3W0</accession>
<reference evidence="2" key="1">
    <citation type="submission" date="2025-08" db="UniProtKB">
        <authorList>
            <consortium name="Ensembl"/>
        </authorList>
    </citation>
    <scope>IDENTIFICATION</scope>
</reference>
<sequence>WEPDHDTDCSRSQNNSVYNMSHSKGIPELPPLPAATTTEPSELYKVSNSYYPPLMQRMSWTLAVPFKEQRYYRSPSDSIANNYTLTARDLKLKDLHKMVPPAMARATLGSAKQRAVSPCIHTYRHSPELGTIYYSDTQPLTPEEQFVVMLQHEEEIHKQEESPSKSDIERYYYYIHNGIRKDMLAPQDKEVKDMILKHIPNHLLTNPNLETLLHSLTEEIQDDYHISLMKNIVDYILMDPAERERLFIGNIPRSFPQRVIRAPVPWHSVYQDIKSWNENHLFTVNPMMLMLQHLWFTEFSDLRFVRTKEVLSGDLPLLPSEFEDLVRRHCMEAHDILQNKWIPTCASLFIDQKERWLHLAPQSDYDSPKQIEEYFASVANLMSLQLREMVINSLEDLLAFFMIHKAGNDFGEPYQEMQFFVPQILIIKLNVEEPKIVFQPLWEDCWNLIYHCFMEILRSSEGLPKVEMQLFPELKKDDPTLRTVKVDESLVSKYVNKTARIFDSNVVGPQKYLNVYKKYSDLLNNSAEQDITGFLKESHSLDDFTKKIDSLTKLKKEIASMHVTVPLAMFCLDALKLNEELCNRAQKLKNKLIEFEVDENRELNKRYTYVRIQKMCKRRKIPLSSALPTHSSFSMISLSPWLQRWLYTWSDWGVAIPVLVMQRCSSGVDTNSAVIGLQGIKRYPRIPVHNKPEEWLNDQL</sequence>